<evidence type="ECO:0000259" key="3">
    <source>
        <dbReference type="PROSITE" id="PS50003"/>
    </source>
</evidence>
<dbReference type="PROSITE" id="PS50003">
    <property type="entry name" value="PH_DOMAIN"/>
    <property type="match status" value="1"/>
</dbReference>
<dbReference type="SMART" id="SM00233">
    <property type="entry name" value="PH"/>
    <property type="match status" value="1"/>
</dbReference>
<dbReference type="InterPro" id="IPR019309">
    <property type="entry name" value="WASHC3"/>
</dbReference>
<gene>
    <name evidence="5" type="ORF">SO694_00032229</name>
</gene>
<feature type="region of interest" description="Disordered" evidence="2">
    <location>
        <begin position="119"/>
        <end position="145"/>
    </location>
</feature>
<comment type="caution">
    <text evidence="5">The sequence shown here is derived from an EMBL/GenBank/DDBJ whole genome shotgun (WGS) entry which is preliminary data.</text>
</comment>
<accession>A0ABR1FKC4</accession>
<dbReference type="Gene3D" id="2.30.29.30">
    <property type="entry name" value="Pleckstrin-homology domain (PH domain)/Phosphotyrosine-binding domain (PTB)"/>
    <property type="match status" value="1"/>
</dbReference>
<feature type="compositionally biased region" description="Pro residues" evidence="2">
    <location>
        <begin position="125"/>
        <end position="136"/>
    </location>
</feature>
<feature type="region of interest" description="Disordered" evidence="2">
    <location>
        <begin position="322"/>
        <end position="348"/>
    </location>
</feature>
<dbReference type="Pfam" id="PF02205">
    <property type="entry name" value="WH2"/>
    <property type="match status" value="2"/>
</dbReference>
<evidence type="ECO:0000256" key="2">
    <source>
        <dbReference type="SAM" id="MobiDB-lite"/>
    </source>
</evidence>
<organism evidence="5 6">
    <name type="scientific">Aureococcus anophagefferens</name>
    <name type="common">Harmful bloom alga</name>
    <dbReference type="NCBI Taxonomy" id="44056"/>
    <lineage>
        <taxon>Eukaryota</taxon>
        <taxon>Sar</taxon>
        <taxon>Stramenopiles</taxon>
        <taxon>Ochrophyta</taxon>
        <taxon>Pelagophyceae</taxon>
        <taxon>Pelagomonadales</taxon>
        <taxon>Pelagomonadaceae</taxon>
        <taxon>Aureococcus</taxon>
    </lineage>
</organism>
<dbReference type="InterPro" id="IPR003124">
    <property type="entry name" value="WH2_dom"/>
</dbReference>
<dbReference type="PANTHER" id="PTHR13015">
    <property type="entry name" value="PROTEIN AD-016-RELATED"/>
    <property type="match status" value="1"/>
</dbReference>
<proteinExistence type="inferred from homology"/>
<keyword evidence="6" id="KW-1185">Reference proteome</keyword>
<feature type="compositionally biased region" description="Gly residues" evidence="2">
    <location>
        <begin position="322"/>
        <end position="334"/>
    </location>
</feature>
<sequence>MADDIVEADDGAGNKYYVNQRTGQTGWSREELLGDPIQAVDDGAGNTYYVNSVTGATGWSREEVGGAAESLPDGVVSGYDESSGYTYYSNTRTGATGWSVEEVADPEPELGDIYGAADAAAADEPPSPAEAAAPPPKRGDFPGAGVAEADCFEDAKDGARLRTRGVLLKKGGGSSLFGRRNWQYRHFVLDLKRSELKYFSDETLKVQKGSVFLGGLSKFGDGGAKTFRGKHGKGSDAAEAYYFSLELVIDGETRKPKKDGFALRAPDQAQFDEWRASIQCGGDPKLKKYEMMLMMHLPQGAVEQKMRAEGVDPALLFGAGSGGSGGGGGGGGGAPAAPPAPAAAAVKPGARTTKLKKFNMMLKMHLPQGAVEQKMRAEGLDPALLFGASVASPAPKKVSIPPPTKKAAAPAGGGGDLLSQIQAGKKLKKKSTAPPAPKPAAGGGMDLMAQIAAGKQLKKAKPKAAAPPPAPKPAGGGGGGSLADAIAASQKRRAAKLGNLP</sequence>
<dbReference type="Pfam" id="PF10152">
    <property type="entry name" value="CCDC53"/>
    <property type="match status" value="2"/>
</dbReference>
<dbReference type="PROSITE" id="PS51082">
    <property type="entry name" value="WH2"/>
    <property type="match status" value="2"/>
</dbReference>
<feature type="domain" description="PH" evidence="3">
    <location>
        <begin position="160"/>
        <end position="283"/>
    </location>
</feature>
<evidence type="ECO:0000313" key="5">
    <source>
        <dbReference type="EMBL" id="KAK7232453.1"/>
    </source>
</evidence>
<protein>
    <recommendedName>
        <fullName evidence="7">PH domain-containing protein</fullName>
    </recommendedName>
</protein>
<name>A0ABR1FKC4_AURAN</name>
<feature type="domain" description="WH2" evidence="4">
    <location>
        <begin position="443"/>
        <end position="460"/>
    </location>
</feature>
<feature type="domain" description="WH2" evidence="4">
    <location>
        <begin position="413"/>
        <end position="430"/>
    </location>
</feature>
<evidence type="ECO:0000259" key="4">
    <source>
        <dbReference type="PROSITE" id="PS51082"/>
    </source>
</evidence>
<dbReference type="PANTHER" id="PTHR13015:SF0">
    <property type="entry name" value="WASH COMPLEX SUBUNIT 3"/>
    <property type="match status" value="1"/>
</dbReference>
<reference evidence="5 6" key="1">
    <citation type="submission" date="2024-03" db="EMBL/GenBank/DDBJ databases">
        <title>Aureococcus anophagefferens CCMP1851 and Kratosvirus quantuckense: Draft genome of a second virus-susceptible host strain in the model system.</title>
        <authorList>
            <person name="Chase E."/>
            <person name="Truchon A.R."/>
            <person name="Schepens W."/>
            <person name="Wilhelm S.W."/>
        </authorList>
    </citation>
    <scope>NUCLEOTIDE SEQUENCE [LARGE SCALE GENOMIC DNA]</scope>
    <source>
        <strain evidence="5 6">CCMP1851</strain>
    </source>
</reference>
<dbReference type="SMART" id="SM00246">
    <property type="entry name" value="WH2"/>
    <property type="match status" value="2"/>
</dbReference>
<comment type="similarity">
    <text evidence="1">Belongs to the CCDC53 family.</text>
</comment>
<dbReference type="InterPro" id="IPR011993">
    <property type="entry name" value="PH-like_dom_sf"/>
</dbReference>
<dbReference type="EMBL" id="JBBJCI010000368">
    <property type="protein sequence ID" value="KAK7232453.1"/>
    <property type="molecule type" value="Genomic_DNA"/>
</dbReference>
<evidence type="ECO:0008006" key="7">
    <source>
        <dbReference type="Google" id="ProtNLM"/>
    </source>
</evidence>
<dbReference type="Gene3D" id="2.20.70.10">
    <property type="match status" value="1"/>
</dbReference>
<dbReference type="InterPro" id="IPR001849">
    <property type="entry name" value="PH_domain"/>
</dbReference>
<dbReference type="Proteomes" id="UP001363151">
    <property type="component" value="Unassembled WGS sequence"/>
</dbReference>
<evidence type="ECO:0000256" key="1">
    <source>
        <dbReference type="ARBA" id="ARBA00006290"/>
    </source>
</evidence>
<evidence type="ECO:0000313" key="6">
    <source>
        <dbReference type="Proteomes" id="UP001363151"/>
    </source>
</evidence>
<dbReference type="SUPFAM" id="SSF50729">
    <property type="entry name" value="PH domain-like"/>
    <property type="match status" value="1"/>
</dbReference>
<feature type="region of interest" description="Disordered" evidence="2">
    <location>
        <begin position="393"/>
        <end position="501"/>
    </location>
</feature>